<comment type="subcellular location">
    <subcellularLocation>
        <location evidence="1">Cell membrane</location>
        <topology evidence="1">Multi-pass membrane protein</topology>
    </subcellularLocation>
</comment>
<organism evidence="8 9">
    <name type="scientific">Clostridium cadaveris</name>
    <dbReference type="NCBI Taxonomy" id="1529"/>
    <lineage>
        <taxon>Bacteria</taxon>
        <taxon>Bacillati</taxon>
        <taxon>Bacillota</taxon>
        <taxon>Clostridia</taxon>
        <taxon>Eubacteriales</taxon>
        <taxon>Clostridiaceae</taxon>
        <taxon>Clostridium</taxon>
    </lineage>
</organism>
<dbReference type="STRING" id="1529.SAMN04487885_11548"/>
<reference evidence="8 9" key="1">
    <citation type="submission" date="2016-10" db="EMBL/GenBank/DDBJ databases">
        <authorList>
            <person name="de Groot N.N."/>
        </authorList>
    </citation>
    <scope>NUCLEOTIDE SEQUENCE [LARGE SCALE GENOMIC DNA]</scope>
    <source>
        <strain evidence="8 9">NLAE-zl-G419</strain>
    </source>
</reference>
<proteinExistence type="inferred from homology"/>
<dbReference type="Proteomes" id="UP000182135">
    <property type="component" value="Unassembled WGS sequence"/>
</dbReference>
<dbReference type="eggNOG" id="COG2855">
    <property type="taxonomic scope" value="Bacteria"/>
</dbReference>
<dbReference type="GO" id="GO:0005886">
    <property type="term" value="C:plasma membrane"/>
    <property type="evidence" value="ECO:0007669"/>
    <property type="project" value="UniProtKB-SubCell"/>
</dbReference>
<evidence type="ECO:0000313" key="8">
    <source>
        <dbReference type="EMBL" id="SFF91676.1"/>
    </source>
</evidence>
<feature type="transmembrane region" description="Helical" evidence="7">
    <location>
        <begin position="312"/>
        <end position="334"/>
    </location>
</feature>
<evidence type="ECO:0000313" key="9">
    <source>
        <dbReference type="Proteomes" id="UP000182135"/>
    </source>
</evidence>
<feature type="transmembrane region" description="Helical" evidence="7">
    <location>
        <begin position="254"/>
        <end position="274"/>
    </location>
</feature>
<gene>
    <name evidence="8" type="ORF">SAMN04487885_11548</name>
</gene>
<dbReference type="EMBL" id="FOOE01000015">
    <property type="protein sequence ID" value="SFF91676.1"/>
    <property type="molecule type" value="Genomic_DNA"/>
</dbReference>
<feature type="transmembrane region" description="Helical" evidence="7">
    <location>
        <begin position="7"/>
        <end position="25"/>
    </location>
</feature>
<sequence>MDKIKRIIPGFMVCLIIALISKILAKFIPSFGAATFAIFLGIIAGNTIFNKEKYDEGSKFSERELLSYSIVLMGATLDLADIGSVGIGGIIFIILQMSFTIVTAFIIGRKLGFNRKFSLLMSAGNAVCGSSAIASVSDVVNPSAKDKGLSVTIVNVTGTVLMFILPAIAGCIYNNETIHSSALIGGTLQSVGQVIASGEFINEHVVEMAAIFKIIRIIFIVAVVMLFSKVNSNEEGKLFKNSKNEKSKKVKVKIPWYIIGFFILSIINSLNLIPKGLSEAAHLTSVQFEIIALAAIGMRVKFRDLIKEGPKGMLYGALVGTLQIVFALILIKIFI</sequence>
<feature type="transmembrane region" description="Helical" evidence="7">
    <location>
        <begin position="149"/>
        <end position="173"/>
    </location>
</feature>
<keyword evidence="3" id="KW-1003">Cell membrane</keyword>
<feature type="transmembrane region" description="Helical" evidence="7">
    <location>
        <begin position="208"/>
        <end position="227"/>
    </location>
</feature>
<comment type="similarity">
    <text evidence="2">Belongs to the UPF0324 family.</text>
</comment>
<dbReference type="InterPro" id="IPR018383">
    <property type="entry name" value="UPF0324_pro"/>
</dbReference>
<evidence type="ECO:0000256" key="3">
    <source>
        <dbReference type="ARBA" id="ARBA00022475"/>
    </source>
</evidence>
<feature type="transmembrane region" description="Helical" evidence="7">
    <location>
        <begin position="89"/>
        <end position="107"/>
    </location>
</feature>
<keyword evidence="6 7" id="KW-0472">Membrane</keyword>
<dbReference type="Pfam" id="PF03601">
    <property type="entry name" value="Cons_hypoth698"/>
    <property type="match status" value="1"/>
</dbReference>
<dbReference type="AlphaFoldDB" id="A0A1I2MQN1"/>
<keyword evidence="4 7" id="KW-0812">Transmembrane</keyword>
<name>A0A1I2MQN1_9CLOT</name>
<keyword evidence="9" id="KW-1185">Reference proteome</keyword>
<dbReference type="PANTHER" id="PTHR30106:SF2">
    <property type="entry name" value="UPF0324 INNER MEMBRANE PROTEIN YEIH"/>
    <property type="match status" value="1"/>
</dbReference>
<dbReference type="PANTHER" id="PTHR30106">
    <property type="entry name" value="INNER MEMBRANE PROTEIN YEIH-RELATED"/>
    <property type="match status" value="1"/>
</dbReference>
<evidence type="ECO:0000256" key="2">
    <source>
        <dbReference type="ARBA" id="ARBA00007977"/>
    </source>
</evidence>
<dbReference type="RefSeq" id="WP_074845813.1">
    <property type="nucleotide sequence ID" value="NZ_FOOE01000015.1"/>
</dbReference>
<feature type="transmembrane region" description="Helical" evidence="7">
    <location>
        <begin position="31"/>
        <end position="49"/>
    </location>
</feature>
<evidence type="ECO:0000256" key="4">
    <source>
        <dbReference type="ARBA" id="ARBA00022692"/>
    </source>
</evidence>
<protein>
    <submittedName>
        <fullName evidence="8">Conserved hypothetical integral membrane protein</fullName>
    </submittedName>
</protein>
<evidence type="ECO:0000256" key="6">
    <source>
        <dbReference type="ARBA" id="ARBA00023136"/>
    </source>
</evidence>
<evidence type="ECO:0000256" key="7">
    <source>
        <dbReference type="SAM" id="Phobius"/>
    </source>
</evidence>
<dbReference type="OrthoDB" id="9811391at2"/>
<evidence type="ECO:0000256" key="1">
    <source>
        <dbReference type="ARBA" id="ARBA00004651"/>
    </source>
</evidence>
<evidence type="ECO:0000256" key="5">
    <source>
        <dbReference type="ARBA" id="ARBA00022989"/>
    </source>
</evidence>
<accession>A0A1I2MQN1</accession>
<keyword evidence="5 7" id="KW-1133">Transmembrane helix</keyword>
<feature type="transmembrane region" description="Helical" evidence="7">
    <location>
        <begin position="119"/>
        <end position="137"/>
    </location>
</feature>